<gene>
    <name evidence="9" type="primary">cycL</name>
    <name evidence="9" type="ORF">GCM10008101_07410</name>
</gene>
<dbReference type="Gene3D" id="1.10.8.640">
    <property type="entry name" value="Cytochrome C biogenesis protein"/>
    <property type="match status" value="1"/>
</dbReference>
<evidence type="ECO:0000313" key="10">
    <source>
        <dbReference type="Proteomes" id="UP000643403"/>
    </source>
</evidence>
<dbReference type="Pfam" id="PF03918">
    <property type="entry name" value="CcmH"/>
    <property type="match status" value="1"/>
</dbReference>
<proteinExistence type="inferred from homology"/>
<keyword evidence="4 7" id="KW-0732">Signal</keyword>
<feature type="signal peptide" evidence="7">
    <location>
        <begin position="1"/>
        <end position="16"/>
    </location>
</feature>
<name>A0ABQ3BSR4_9GAMM</name>
<evidence type="ECO:0000259" key="8">
    <source>
        <dbReference type="Pfam" id="PF03918"/>
    </source>
</evidence>
<keyword evidence="2 7" id="KW-0349">Heme</keyword>
<sequence>MLTLVAALLIAGSALAQVADRRPLQFQSAVEETRFHALTNELRCVMCQNQSIADSDAQIAVDLRREILQLIRDGRSDDEIRRFLVDRYGEFVLYRPHVGPATWLLWFGPVLVLLAGGGLVWRIVRQRSQAAPAAAPSDDESGDW</sequence>
<dbReference type="PANTHER" id="PTHR47870:SF1">
    <property type="entry name" value="CYTOCHROME C-TYPE BIOGENESIS PROTEIN CCMH"/>
    <property type="match status" value="1"/>
</dbReference>
<evidence type="ECO:0000256" key="1">
    <source>
        <dbReference type="ARBA" id="ARBA00010342"/>
    </source>
</evidence>
<evidence type="ECO:0000256" key="6">
    <source>
        <dbReference type="ARBA" id="ARBA00023004"/>
    </source>
</evidence>
<comment type="similarity">
    <text evidence="1 7">Belongs to the CcmH/CycL/Ccl2/NrfF family.</text>
</comment>
<comment type="caution">
    <text evidence="9">The sequence shown here is derived from an EMBL/GenBank/DDBJ whole genome shotgun (WGS) entry which is preliminary data.</text>
</comment>
<reference evidence="10" key="1">
    <citation type="journal article" date="2019" name="Int. J. Syst. Evol. Microbiol.">
        <title>The Global Catalogue of Microorganisms (GCM) 10K type strain sequencing project: providing services to taxonomists for standard genome sequencing and annotation.</title>
        <authorList>
            <consortium name="The Broad Institute Genomics Platform"/>
            <consortium name="The Broad Institute Genome Sequencing Center for Infectious Disease"/>
            <person name="Wu L."/>
            <person name="Ma J."/>
        </authorList>
    </citation>
    <scope>NUCLEOTIDE SEQUENCE [LARGE SCALE GENOMIC DNA]</scope>
    <source>
        <strain evidence="10">KCTC 22558</strain>
    </source>
</reference>
<dbReference type="InterPro" id="IPR005616">
    <property type="entry name" value="CcmH/CycL/Ccl2/NrfF_N"/>
</dbReference>
<dbReference type="CDD" id="cd16378">
    <property type="entry name" value="CcmH_N"/>
    <property type="match status" value="1"/>
</dbReference>
<protein>
    <recommendedName>
        <fullName evidence="7">Cytochrome c-type biogenesis protein</fullName>
    </recommendedName>
</protein>
<dbReference type="InterPro" id="IPR038297">
    <property type="entry name" value="CcmH/CycL/NrfF/Ccl2_sf"/>
</dbReference>
<accession>A0ABQ3BSR4</accession>
<evidence type="ECO:0000256" key="7">
    <source>
        <dbReference type="RuleBase" id="RU364112"/>
    </source>
</evidence>
<dbReference type="PANTHER" id="PTHR47870">
    <property type="entry name" value="CYTOCHROME C-TYPE BIOGENESIS PROTEIN CCMH"/>
    <property type="match status" value="1"/>
</dbReference>
<keyword evidence="6 7" id="KW-0408">Iron</keyword>
<keyword evidence="10" id="KW-1185">Reference proteome</keyword>
<keyword evidence="5" id="KW-0201">Cytochrome c-type biogenesis</keyword>
<evidence type="ECO:0000313" key="9">
    <source>
        <dbReference type="EMBL" id="GGZ56507.1"/>
    </source>
</evidence>
<keyword evidence="7" id="KW-0812">Transmembrane</keyword>
<dbReference type="EMBL" id="BMXY01000001">
    <property type="protein sequence ID" value="GGZ56507.1"/>
    <property type="molecule type" value="Genomic_DNA"/>
</dbReference>
<feature type="transmembrane region" description="Helical" evidence="7">
    <location>
        <begin position="103"/>
        <end position="124"/>
    </location>
</feature>
<evidence type="ECO:0000256" key="5">
    <source>
        <dbReference type="ARBA" id="ARBA00022748"/>
    </source>
</evidence>
<evidence type="ECO:0000256" key="4">
    <source>
        <dbReference type="ARBA" id="ARBA00022729"/>
    </source>
</evidence>
<dbReference type="InterPro" id="IPR051263">
    <property type="entry name" value="C-type_cytochrome_biogenesis"/>
</dbReference>
<keyword evidence="7" id="KW-1133">Transmembrane helix</keyword>
<evidence type="ECO:0000256" key="3">
    <source>
        <dbReference type="ARBA" id="ARBA00022723"/>
    </source>
</evidence>
<evidence type="ECO:0000256" key="2">
    <source>
        <dbReference type="ARBA" id="ARBA00022617"/>
    </source>
</evidence>
<keyword evidence="3 7" id="KW-0479">Metal-binding</keyword>
<feature type="domain" description="CcmH/CycL/Ccl2/NrfF N-terminal" evidence="8">
    <location>
        <begin position="7"/>
        <end position="140"/>
    </location>
</feature>
<organism evidence="9 10">
    <name type="scientific">Cognatilysobacter xinjiangensis</name>
    <dbReference type="NCBI Taxonomy" id="546892"/>
    <lineage>
        <taxon>Bacteria</taxon>
        <taxon>Pseudomonadati</taxon>
        <taxon>Pseudomonadota</taxon>
        <taxon>Gammaproteobacteria</taxon>
        <taxon>Lysobacterales</taxon>
        <taxon>Lysobacteraceae</taxon>
        <taxon>Cognatilysobacter</taxon>
    </lineage>
</organism>
<feature type="chain" id="PRO_5045003282" description="Cytochrome c-type biogenesis protein" evidence="7">
    <location>
        <begin position="17"/>
        <end position="144"/>
    </location>
</feature>
<comment type="function">
    <text evidence="7">Possible subunit of a heme lyase.</text>
</comment>
<dbReference type="Proteomes" id="UP000643403">
    <property type="component" value="Unassembled WGS sequence"/>
</dbReference>
<keyword evidence="7" id="KW-0472">Membrane</keyword>